<comment type="subcellular location">
    <subcellularLocation>
        <location evidence="1">Membrane</location>
        <topology evidence="1">Multi-pass membrane protein</topology>
    </subcellularLocation>
</comment>
<sequence length="204" mass="21734">MAVPTTVSLALASVSAVLIFSGMQMYRPLLASTQFGTIFGGYLGSWLFILSLTAVSNLEAVVLGGGFQAKFFPEVTFCLVGALFACGMVHRVCVSSCILFSIVALYYINKISQKAHNVTVQVVEEKGKKKKNPESIIVICGYTTGLGQQSFGKHGQNLQSAPDPKAELRCCVAPVPDRIGERENGVTTPLRDLVVGAPAVVVAY</sequence>
<organism evidence="7">
    <name type="scientific">Anopheles triannulatus</name>
    <dbReference type="NCBI Taxonomy" id="58253"/>
    <lineage>
        <taxon>Eukaryota</taxon>
        <taxon>Metazoa</taxon>
        <taxon>Ecdysozoa</taxon>
        <taxon>Arthropoda</taxon>
        <taxon>Hexapoda</taxon>
        <taxon>Insecta</taxon>
        <taxon>Pterygota</taxon>
        <taxon>Neoptera</taxon>
        <taxon>Endopterygota</taxon>
        <taxon>Diptera</taxon>
        <taxon>Nematocera</taxon>
        <taxon>Culicoidea</taxon>
        <taxon>Culicidae</taxon>
        <taxon>Anophelinae</taxon>
        <taxon>Anopheles</taxon>
    </lineage>
</organism>
<evidence type="ECO:0000256" key="2">
    <source>
        <dbReference type="ARBA" id="ARBA00007279"/>
    </source>
</evidence>
<feature type="transmembrane region" description="Helical" evidence="6">
    <location>
        <begin position="6"/>
        <end position="23"/>
    </location>
</feature>
<evidence type="ECO:0000256" key="1">
    <source>
        <dbReference type="ARBA" id="ARBA00004141"/>
    </source>
</evidence>
<keyword evidence="3 6" id="KW-0812">Transmembrane</keyword>
<evidence type="ECO:0000256" key="6">
    <source>
        <dbReference type="SAM" id="Phobius"/>
    </source>
</evidence>
<evidence type="ECO:0000256" key="5">
    <source>
        <dbReference type="ARBA" id="ARBA00023136"/>
    </source>
</evidence>
<keyword evidence="5 6" id="KW-0472">Membrane</keyword>
<accession>A0A2M4AFI8</accession>
<dbReference type="GO" id="GO:0016020">
    <property type="term" value="C:membrane"/>
    <property type="evidence" value="ECO:0007669"/>
    <property type="project" value="UniProtKB-SubCell"/>
</dbReference>
<evidence type="ECO:0000313" key="7">
    <source>
        <dbReference type="EMBL" id="MBW39546.1"/>
    </source>
</evidence>
<feature type="transmembrane region" description="Helical" evidence="6">
    <location>
        <begin position="35"/>
        <end position="55"/>
    </location>
</feature>
<dbReference type="Pfam" id="PF09775">
    <property type="entry name" value="Keratin_assoc"/>
    <property type="match status" value="1"/>
</dbReference>
<dbReference type="EMBL" id="GGFK01006225">
    <property type="protein sequence ID" value="MBW39546.1"/>
    <property type="molecule type" value="Transcribed_RNA"/>
</dbReference>
<dbReference type="InterPro" id="IPR018614">
    <property type="entry name" value="KRTCAP2"/>
</dbReference>
<evidence type="ECO:0000256" key="3">
    <source>
        <dbReference type="ARBA" id="ARBA00022692"/>
    </source>
</evidence>
<dbReference type="PANTHER" id="PTHR32001:SF1">
    <property type="entry name" value="KERATINOCYTE-ASSOCIATED PROTEIN 2"/>
    <property type="match status" value="1"/>
</dbReference>
<comment type="similarity">
    <text evidence="2">Belongs to the KRTCAP2 family.</text>
</comment>
<proteinExistence type="inferred from homology"/>
<reference evidence="7" key="1">
    <citation type="submission" date="2018-01" db="EMBL/GenBank/DDBJ databases">
        <title>An insight into the sialome of Amazonian anophelines.</title>
        <authorList>
            <person name="Ribeiro J.M."/>
            <person name="Scarpassa V."/>
            <person name="Calvo E."/>
        </authorList>
    </citation>
    <scope>NUCLEOTIDE SEQUENCE</scope>
    <source>
        <tissue evidence="7">Salivary glands</tissue>
    </source>
</reference>
<feature type="transmembrane region" description="Helical" evidence="6">
    <location>
        <begin position="75"/>
        <end position="108"/>
    </location>
</feature>
<protein>
    <submittedName>
        <fullName evidence="7">Uncharacterized protein</fullName>
    </submittedName>
</protein>
<dbReference type="PANTHER" id="PTHR32001">
    <property type="entry name" value="KERATINOCYTE-ASSOCIATED PROTEIN 2"/>
    <property type="match status" value="1"/>
</dbReference>
<name>A0A2M4AFI8_9DIPT</name>
<evidence type="ECO:0000256" key="4">
    <source>
        <dbReference type="ARBA" id="ARBA00022989"/>
    </source>
</evidence>
<keyword evidence="4 6" id="KW-1133">Transmembrane helix</keyword>
<dbReference type="AlphaFoldDB" id="A0A2M4AFI8"/>